<gene>
    <name evidence="1" type="ORF">SCLCIDRAFT_790708</name>
</gene>
<reference evidence="1 2" key="1">
    <citation type="submission" date="2014-04" db="EMBL/GenBank/DDBJ databases">
        <authorList>
            <consortium name="DOE Joint Genome Institute"/>
            <person name="Kuo A."/>
            <person name="Kohler A."/>
            <person name="Nagy L.G."/>
            <person name="Floudas D."/>
            <person name="Copeland A."/>
            <person name="Barry K.W."/>
            <person name="Cichocki N."/>
            <person name="Veneault-Fourrey C."/>
            <person name="LaButti K."/>
            <person name="Lindquist E.A."/>
            <person name="Lipzen A."/>
            <person name="Lundell T."/>
            <person name="Morin E."/>
            <person name="Murat C."/>
            <person name="Sun H."/>
            <person name="Tunlid A."/>
            <person name="Henrissat B."/>
            <person name="Grigoriev I.V."/>
            <person name="Hibbett D.S."/>
            <person name="Martin F."/>
            <person name="Nordberg H.P."/>
            <person name="Cantor M.N."/>
            <person name="Hua S.X."/>
        </authorList>
    </citation>
    <scope>NUCLEOTIDE SEQUENCE [LARGE SCALE GENOMIC DNA]</scope>
    <source>
        <strain evidence="1 2">Foug A</strain>
    </source>
</reference>
<keyword evidence="2" id="KW-1185">Reference proteome</keyword>
<accession>A0A0C3E2L7</accession>
<dbReference type="EMBL" id="KN822040">
    <property type="protein sequence ID" value="KIM62734.1"/>
    <property type="molecule type" value="Genomic_DNA"/>
</dbReference>
<evidence type="ECO:0000313" key="1">
    <source>
        <dbReference type="EMBL" id="KIM62734.1"/>
    </source>
</evidence>
<dbReference type="Proteomes" id="UP000053989">
    <property type="component" value="Unassembled WGS sequence"/>
</dbReference>
<evidence type="ECO:0000313" key="2">
    <source>
        <dbReference type="Proteomes" id="UP000053989"/>
    </source>
</evidence>
<protein>
    <submittedName>
        <fullName evidence="1">Uncharacterized protein</fullName>
    </submittedName>
</protein>
<sequence length="98" mass="11080">MLVRNQANQKPAIAAMSDYEAISEIHIWLDRAPRSQSARRHGSATGPQLGCMSMLTKERAETRVHYISMQCVNTPRLTRNREREAPYLACPRVADGQI</sequence>
<dbReference type="AlphaFoldDB" id="A0A0C3E2L7"/>
<reference evidence="2" key="2">
    <citation type="submission" date="2015-01" db="EMBL/GenBank/DDBJ databases">
        <title>Evolutionary Origins and Diversification of the Mycorrhizal Mutualists.</title>
        <authorList>
            <consortium name="DOE Joint Genome Institute"/>
            <consortium name="Mycorrhizal Genomics Consortium"/>
            <person name="Kohler A."/>
            <person name="Kuo A."/>
            <person name="Nagy L.G."/>
            <person name="Floudas D."/>
            <person name="Copeland A."/>
            <person name="Barry K.W."/>
            <person name="Cichocki N."/>
            <person name="Veneault-Fourrey C."/>
            <person name="LaButti K."/>
            <person name="Lindquist E.A."/>
            <person name="Lipzen A."/>
            <person name="Lundell T."/>
            <person name="Morin E."/>
            <person name="Murat C."/>
            <person name="Riley R."/>
            <person name="Ohm R."/>
            <person name="Sun H."/>
            <person name="Tunlid A."/>
            <person name="Henrissat B."/>
            <person name="Grigoriev I.V."/>
            <person name="Hibbett D.S."/>
            <person name="Martin F."/>
        </authorList>
    </citation>
    <scope>NUCLEOTIDE SEQUENCE [LARGE SCALE GENOMIC DNA]</scope>
    <source>
        <strain evidence="2">Foug A</strain>
    </source>
</reference>
<proteinExistence type="predicted"/>
<dbReference type="HOGENOM" id="CLU_2334878_0_0_1"/>
<dbReference type="InParanoid" id="A0A0C3E2L7"/>
<name>A0A0C3E2L7_9AGAM</name>
<organism evidence="1 2">
    <name type="scientific">Scleroderma citrinum Foug A</name>
    <dbReference type="NCBI Taxonomy" id="1036808"/>
    <lineage>
        <taxon>Eukaryota</taxon>
        <taxon>Fungi</taxon>
        <taxon>Dikarya</taxon>
        <taxon>Basidiomycota</taxon>
        <taxon>Agaricomycotina</taxon>
        <taxon>Agaricomycetes</taxon>
        <taxon>Agaricomycetidae</taxon>
        <taxon>Boletales</taxon>
        <taxon>Sclerodermatineae</taxon>
        <taxon>Sclerodermataceae</taxon>
        <taxon>Scleroderma</taxon>
    </lineage>
</organism>